<dbReference type="RefSeq" id="WP_201075881.1">
    <property type="nucleotide sequence ID" value="NZ_CP067420.1"/>
</dbReference>
<keyword evidence="2" id="KW-1185">Reference proteome</keyword>
<evidence type="ECO:0000313" key="2">
    <source>
        <dbReference type="Proteomes" id="UP000595197"/>
    </source>
</evidence>
<organism evidence="1 2">
    <name type="scientific">Skermanella cutis</name>
    <dbReference type="NCBI Taxonomy" id="2775420"/>
    <lineage>
        <taxon>Bacteria</taxon>
        <taxon>Pseudomonadati</taxon>
        <taxon>Pseudomonadota</taxon>
        <taxon>Alphaproteobacteria</taxon>
        <taxon>Rhodospirillales</taxon>
        <taxon>Azospirillaceae</taxon>
        <taxon>Skermanella</taxon>
    </lineage>
</organism>
<name>A0ABX7B5C5_9PROT</name>
<proteinExistence type="predicted"/>
<protein>
    <submittedName>
        <fullName evidence="1">Uncharacterized protein</fullName>
    </submittedName>
</protein>
<dbReference type="InterPro" id="IPR029052">
    <property type="entry name" value="Metallo-depent_PP-like"/>
</dbReference>
<sequence>MIGNNDGPAVLKSAGWETVSAYAEITVDGTHLVLCHYAFRTWNGMHRKSINLHGHSHGRLAPLLRQFDVGVDAWNLAPVTLPQLLASRPARRTPAKKGAVQLPLP</sequence>
<dbReference type="Proteomes" id="UP000595197">
    <property type="component" value="Chromosome"/>
</dbReference>
<gene>
    <name evidence="1" type="ORF">IGS68_26870</name>
</gene>
<dbReference type="Gene3D" id="3.60.21.10">
    <property type="match status" value="1"/>
</dbReference>
<accession>A0ABX7B5C5</accession>
<dbReference type="EMBL" id="CP067420">
    <property type="protein sequence ID" value="QQP89548.1"/>
    <property type="molecule type" value="Genomic_DNA"/>
</dbReference>
<reference evidence="1" key="1">
    <citation type="submission" date="2021-02" db="EMBL/GenBank/DDBJ databases">
        <title>Skermanella TT6 skin isolate.</title>
        <authorList>
            <person name="Lee K."/>
            <person name="Ganzorig M."/>
        </authorList>
    </citation>
    <scope>NUCLEOTIDE SEQUENCE</scope>
    <source>
        <strain evidence="1">TT6</strain>
    </source>
</reference>
<evidence type="ECO:0000313" key="1">
    <source>
        <dbReference type="EMBL" id="QQP89548.1"/>
    </source>
</evidence>